<reference evidence="2 3" key="1">
    <citation type="submission" date="2017-07" db="EMBL/GenBank/DDBJ databases">
        <title>Phylogenetic study on the rhizospheric bacterium Ochrobactrum sp. A44.</title>
        <authorList>
            <person name="Krzyzanowska D.M."/>
            <person name="Ossowicki A."/>
            <person name="Rajewska M."/>
            <person name="Maciag T."/>
            <person name="Kaczynski Z."/>
            <person name="Czerwicka M."/>
            <person name="Jafra S."/>
        </authorList>
    </citation>
    <scope>NUCLEOTIDE SEQUENCE [LARGE SCALE GENOMIC DNA]</scope>
    <source>
        <strain evidence="2 3">A44</strain>
    </source>
</reference>
<dbReference type="AlphaFoldDB" id="A0A248UBG3"/>
<dbReference type="Gene3D" id="2.30.40.10">
    <property type="entry name" value="Urease, subunit C, domain 1"/>
    <property type="match status" value="1"/>
</dbReference>
<dbReference type="CDD" id="cd01299">
    <property type="entry name" value="Met_dep_hydrolase_A"/>
    <property type="match status" value="1"/>
</dbReference>
<feature type="domain" description="Amidohydrolase-related" evidence="1">
    <location>
        <begin position="70"/>
        <end position="419"/>
    </location>
</feature>
<dbReference type="InterPro" id="IPR006680">
    <property type="entry name" value="Amidohydro-rel"/>
</dbReference>
<dbReference type="PANTHER" id="PTHR43135">
    <property type="entry name" value="ALPHA-D-RIBOSE 1-METHYLPHOSPHONATE 5-TRIPHOSPHATE DIPHOSPHATASE"/>
    <property type="match status" value="1"/>
</dbReference>
<dbReference type="SUPFAM" id="SSF51556">
    <property type="entry name" value="Metallo-dependent hydrolases"/>
    <property type="match status" value="1"/>
</dbReference>
<dbReference type="KEGG" id="och:CES85_4715"/>
<evidence type="ECO:0000259" key="1">
    <source>
        <dbReference type="Pfam" id="PF01979"/>
    </source>
</evidence>
<organism evidence="2 3">
    <name type="scientific">Ochrobactrum quorumnocens</name>
    <dbReference type="NCBI Taxonomy" id="271865"/>
    <lineage>
        <taxon>Bacteria</taxon>
        <taxon>Pseudomonadati</taxon>
        <taxon>Pseudomonadota</taxon>
        <taxon>Alphaproteobacteria</taxon>
        <taxon>Hyphomicrobiales</taxon>
        <taxon>Brucellaceae</taxon>
        <taxon>Brucella/Ochrobactrum group</taxon>
        <taxon>Ochrobactrum</taxon>
    </lineage>
</organism>
<proteinExistence type="predicted"/>
<dbReference type="Pfam" id="PF01979">
    <property type="entry name" value="Amidohydro_1"/>
    <property type="match status" value="1"/>
</dbReference>
<gene>
    <name evidence="2" type="ORF">CES85_4715</name>
</gene>
<dbReference type="EMBL" id="CP022603">
    <property type="protein sequence ID" value="ASV83932.1"/>
    <property type="molecule type" value="Genomic_DNA"/>
</dbReference>
<dbReference type="Gene3D" id="3.20.20.140">
    <property type="entry name" value="Metal-dependent hydrolases"/>
    <property type="match status" value="1"/>
</dbReference>
<protein>
    <submittedName>
        <fullName evidence="2">Amidohydrolase family protein</fullName>
    </submittedName>
</protein>
<dbReference type="InterPro" id="IPR032466">
    <property type="entry name" value="Metal_Hydrolase"/>
</dbReference>
<accession>A0A248UBG3</accession>
<sequence>MQSGFCRFQVSSQEQIAVITILENANVIDVENGKVLPDQRLVLENGFILEVSEEKVPHSDANRIDLKGAFVIPGLVDAHVHATAYTANLGELPRQSPMYVAARAAQVLDGMLSRGFTTVRDVGGADFGLAQSVEEGLISGPRLLYGGKALSASGGHGDHRAMGVDRTDETYAQVSLGRRCDGVAEVRRAARDEIRRGAHHIKIMANGGISSPTDRITSDQFSEEEIAAIVDEANMADLYVVSHTYTARSVARAVRNGVRSIEHGNLLDEETVALMKQAGSFLTPTLSCFRALAEVGAESGFPKDRMDKIKLVLDSGLYAVELAYSAGVPMAYGTDLIGPMHSRQLHEFALRADVVPPLDLLRAATSTAAKLVRLENEIGYVKENYRADLNVLSANPLDKGVLEGFADHLQFVIKGGEIVKNYSS</sequence>
<evidence type="ECO:0000313" key="2">
    <source>
        <dbReference type="EMBL" id="ASV83932.1"/>
    </source>
</evidence>
<dbReference type="GO" id="GO:0016810">
    <property type="term" value="F:hydrolase activity, acting on carbon-nitrogen (but not peptide) bonds"/>
    <property type="evidence" value="ECO:0007669"/>
    <property type="project" value="InterPro"/>
</dbReference>
<dbReference type="InterPro" id="IPR051781">
    <property type="entry name" value="Metallo-dep_Hydrolase"/>
</dbReference>
<dbReference type="PANTHER" id="PTHR43135:SF3">
    <property type="entry name" value="ALPHA-D-RIBOSE 1-METHYLPHOSPHONATE 5-TRIPHOSPHATE DIPHOSPHATASE"/>
    <property type="match status" value="1"/>
</dbReference>
<keyword evidence="2" id="KW-0378">Hydrolase</keyword>
<dbReference type="InterPro" id="IPR011059">
    <property type="entry name" value="Metal-dep_hydrolase_composite"/>
</dbReference>
<evidence type="ECO:0000313" key="3">
    <source>
        <dbReference type="Proteomes" id="UP000215256"/>
    </source>
</evidence>
<dbReference type="Proteomes" id="UP000215256">
    <property type="component" value="Chromosome 2"/>
</dbReference>
<dbReference type="SUPFAM" id="SSF51338">
    <property type="entry name" value="Composite domain of metallo-dependent hydrolases"/>
    <property type="match status" value="1"/>
</dbReference>
<name>A0A248UBG3_9HYPH</name>
<dbReference type="InterPro" id="IPR057744">
    <property type="entry name" value="OTAase-like"/>
</dbReference>